<feature type="compositionally biased region" description="Basic residues" evidence="1">
    <location>
        <begin position="121"/>
        <end position="135"/>
    </location>
</feature>
<sequence length="141" mass="15601">MTSTNNIKNILPGSFALSVSCHEDLRALDNDSSVTSFTLSLDEDDQCDVSLFGDDEASFMGEDFDETPAGPCEHHNEEVPLVDHLEISERTEISTGNAPKSTGKSLATNIREQQEKDWKPRSTRRPVRRGGRRPAKVLVAE</sequence>
<reference evidence="2" key="1">
    <citation type="submission" date="2023-08" db="EMBL/GenBank/DDBJ databases">
        <authorList>
            <person name="Audoor S."/>
            <person name="Bilcke G."/>
        </authorList>
    </citation>
    <scope>NUCLEOTIDE SEQUENCE</scope>
</reference>
<feature type="compositionally biased region" description="Polar residues" evidence="1">
    <location>
        <begin position="93"/>
        <end position="111"/>
    </location>
</feature>
<evidence type="ECO:0000256" key="1">
    <source>
        <dbReference type="SAM" id="MobiDB-lite"/>
    </source>
</evidence>
<dbReference type="AlphaFoldDB" id="A0AAD2FTV8"/>
<dbReference type="EMBL" id="CAKOGP040001792">
    <property type="protein sequence ID" value="CAJ1951864.1"/>
    <property type="molecule type" value="Genomic_DNA"/>
</dbReference>
<accession>A0AAD2FTV8</accession>
<comment type="caution">
    <text evidence="2">The sequence shown here is derived from an EMBL/GenBank/DDBJ whole genome shotgun (WGS) entry which is preliminary data.</text>
</comment>
<dbReference type="Proteomes" id="UP001295423">
    <property type="component" value="Unassembled WGS sequence"/>
</dbReference>
<gene>
    <name evidence="2" type="ORF">CYCCA115_LOCUS13276</name>
</gene>
<feature type="region of interest" description="Disordered" evidence="1">
    <location>
        <begin position="91"/>
        <end position="141"/>
    </location>
</feature>
<keyword evidence="3" id="KW-1185">Reference proteome</keyword>
<proteinExistence type="predicted"/>
<evidence type="ECO:0000313" key="3">
    <source>
        <dbReference type="Proteomes" id="UP001295423"/>
    </source>
</evidence>
<organism evidence="2 3">
    <name type="scientific">Cylindrotheca closterium</name>
    <dbReference type="NCBI Taxonomy" id="2856"/>
    <lineage>
        <taxon>Eukaryota</taxon>
        <taxon>Sar</taxon>
        <taxon>Stramenopiles</taxon>
        <taxon>Ochrophyta</taxon>
        <taxon>Bacillariophyta</taxon>
        <taxon>Bacillariophyceae</taxon>
        <taxon>Bacillariophycidae</taxon>
        <taxon>Bacillariales</taxon>
        <taxon>Bacillariaceae</taxon>
        <taxon>Cylindrotheca</taxon>
    </lineage>
</organism>
<name>A0AAD2FTV8_9STRA</name>
<evidence type="ECO:0000313" key="2">
    <source>
        <dbReference type="EMBL" id="CAJ1951864.1"/>
    </source>
</evidence>
<protein>
    <submittedName>
        <fullName evidence="2">Uncharacterized protein</fullName>
    </submittedName>
</protein>